<evidence type="ECO:0000256" key="1">
    <source>
        <dbReference type="SAM" id="Phobius"/>
    </source>
</evidence>
<gene>
    <name evidence="2" type="ORF">ACFOZ4_40320</name>
</gene>
<proteinExistence type="predicted"/>
<dbReference type="Proteomes" id="UP001595816">
    <property type="component" value="Unassembled WGS sequence"/>
</dbReference>
<keyword evidence="1" id="KW-1133">Transmembrane helix</keyword>
<reference evidence="3" key="1">
    <citation type="journal article" date="2019" name="Int. J. Syst. Evol. Microbiol.">
        <title>The Global Catalogue of Microorganisms (GCM) 10K type strain sequencing project: providing services to taxonomists for standard genome sequencing and annotation.</title>
        <authorList>
            <consortium name="The Broad Institute Genomics Platform"/>
            <consortium name="The Broad Institute Genome Sequencing Center for Infectious Disease"/>
            <person name="Wu L."/>
            <person name="Ma J."/>
        </authorList>
    </citation>
    <scope>NUCLEOTIDE SEQUENCE [LARGE SCALE GENOMIC DNA]</scope>
    <source>
        <strain evidence="3">CGMCC 4.7289</strain>
    </source>
</reference>
<feature type="transmembrane region" description="Helical" evidence="1">
    <location>
        <begin position="49"/>
        <end position="66"/>
    </location>
</feature>
<evidence type="ECO:0000313" key="3">
    <source>
        <dbReference type="Proteomes" id="UP001595816"/>
    </source>
</evidence>
<dbReference type="EMBL" id="JBHSAY010000035">
    <property type="protein sequence ID" value="MFC4136888.1"/>
    <property type="molecule type" value="Genomic_DNA"/>
</dbReference>
<protein>
    <submittedName>
        <fullName evidence="2">Uncharacterized protein</fullName>
    </submittedName>
</protein>
<feature type="transmembrane region" description="Helical" evidence="1">
    <location>
        <begin position="103"/>
        <end position="122"/>
    </location>
</feature>
<keyword evidence="1" id="KW-0472">Membrane</keyword>
<keyword evidence="1" id="KW-0812">Transmembrane</keyword>
<feature type="transmembrane region" description="Helical" evidence="1">
    <location>
        <begin position="23"/>
        <end position="43"/>
    </location>
</feature>
<comment type="caution">
    <text evidence="2">The sequence shown here is derived from an EMBL/GenBank/DDBJ whole genome shotgun (WGS) entry which is preliminary data.</text>
</comment>
<name>A0ABV8M2E6_9ACTN</name>
<sequence>MNTIRAGVNPPHLSEADPGRPQGILVGLGSLVVIVVAFVASAVPPADAVLRYAVLVLAVFGFAAATSVWRAPIVTAVIGFLVFGGFLVNHLGQLTWHGSSDGIRLVALGAAVIFGRLAGDVFRMPRSTQARRPAASTSVRHR</sequence>
<accession>A0ABV8M2E6</accession>
<evidence type="ECO:0000313" key="2">
    <source>
        <dbReference type="EMBL" id="MFC4136888.1"/>
    </source>
</evidence>
<dbReference type="RefSeq" id="WP_253762054.1">
    <property type="nucleotide sequence ID" value="NZ_JAMZDZ010000001.1"/>
</dbReference>
<organism evidence="2 3">
    <name type="scientific">Hamadaea flava</name>
    <dbReference type="NCBI Taxonomy" id="1742688"/>
    <lineage>
        <taxon>Bacteria</taxon>
        <taxon>Bacillati</taxon>
        <taxon>Actinomycetota</taxon>
        <taxon>Actinomycetes</taxon>
        <taxon>Micromonosporales</taxon>
        <taxon>Micromonosporaceae</taxon>
        <taxon>Hamadaea</taxon>
    </lineage>
</organism>
<keyword evidence="3" id="KW-1185">Reference proteome</keyword>
<feature type="transmembrane region" description="Helical" evidence="1">
    <location>
        <begin position="73"/>
        <end position="91"/>
    </location>
</feature>